<evidence type="ECO:0000313" key="1">
    <source>
        <dbReference type="EMBL" id="JAH59296.1"/>
    </source>
</evidence>
<organism evidence="1">
    <name type="scientific">Anguilla anguilla</name>
    <name type="common">European freshwater eel</name>
    <name type="synonym">Muraena anguilla</name>
    <dbReference type="NCBI Taxonomy" id="7936"/>
    <lineage>
        <taxon>Eukaryota</taxon>
        <taxon>Metazoa</taxon>
        <taxon>Chordata</taxon>
        <taxon>Craniata</taxon>
        <taxon>Vertebrata</taxon>
        <taxon>Euteleostomi</taxon>
        <taxon>Actinopterygii</taxon>
        <taxon>Neopterygii</taxon>
        <taxon>Teleostei</taxon>
        <taxon>Anguilliformes</taxon>
        <taxon>Anguillidae</taxon>
        <taxon>Anguilla</taxon>
    </lineage>
</organism>
<reference evidence="1" key="2">
    <citation type="journal article" date="2015" name="Fish Shellfish Immunol.">
        <title>Early steps in the European eel (Anguilla anguilla)-Vibrio vulnificus interaction in the gills: Role of the RtxA13 toxin.</title>
        <authorList>
            <person name="Callol A."/>
            <person name="Pajuelo D."/>
            <person name="Ebbesson L."/>
            <person name="Teles M."/>
            <person name="MacKenzie S."/>
            <person name="Amaro C."/>
        </authorList>
    </citation>
    <scope>NUCLEOTIDE SEQUENCE</scope>
</reference>
<name>A0A0E9U0J2_ANGAN</name>
<sequence length="34" mass="3484">MSTLTAGTADTLSFATPKRAGLFLSNGSHLMTAN</sequence>
<proteinExistence type="predicted"/>
<dbReference type="AlphaFoldDB" id="A0A0E9U0J2"/>
<dbReference type="EMBL" id="GBXM01049281">
    <property type="protein sequence ID" value="JAH59296.1"/>
    <property type="molecule type" value="Transcribed_RNA"/>
</dbReference>
<protein>
    <submittedName>
        <fullName evidence="1">Uncharacterized protein</fullName>
    </submittedName>
</protein>
<accession>A0A0E9U0J2</accession>
<reference evidence="1" key="1">
    <citation type="submission" date="2014-11" db="EMBL/GenBank/DDBJ databases">
        <authorList>
            <person name="Amaro Gonzalez C."/>
        </authorList>
    </citation>
    <scope>NUCLEOTIDE SEQUENCE</scope>
</reference>